<evidence type="ECO:0000313" key="2">
    <source>
        <dbReference type="Proteomes" id="UP001589870"/>
    </source>
</evidence>
<dbReference type="RefSeq" id="WP_394301457.1">
    <property type="nucleotide sequence ID" value="NZ_JBHMQT010000030.1"/>
</dbReference>
<evidence type="ECO:0000313" key="1">
    <source>
        <dbReference type="EMBL" id="MFC0863267.1"/>
    </source>
</evidence>
<comment type="caution">
    <text evidence="1">The sequence shown here is derived from an EMBL/GenBank/DDBJ whole genome shotgun (WGS) entry which is preliminary data.</text>
</comment>
<name>A0ABV6U487_9ACTN</name>
<sequence length="91" mass="10094">MRLVRLVGWLGRDAVLWGGLLPPGLVRLLPGLSGLAGLLRSVRLFKMVWLFGLFRLSWRVRRLLGFPGVRRLCRGKGVAGSYGISQVRGLP</sequence>
<reference evidence="1 2" key="1">
    <citation type="submission" date="2024-09" db="EMBL/GenBank/DDBJ databases">
        <authorList>
            <person name="Sun Q."/>
            <person name="Mori K."/>
        </authorList>
    </citation>
    <scope>NUCLEOTIDE SEQUENCE [LARGE SCALE GENOMIC DNA]</scope>
    <source>
        <strain evidence="1 2">TBRC 1851</strain>
    </source>
</reference>
<dbReference type="Proteomes" id="UP001589870">
    <property type="component" value="Unassembled WGS sequence"/>
</dbReference>
<proteinExistence type="predicted"/>
<gene>
    <name evidence="1" type="ORF">ACFHYQ_13275</name>
</gene>
<accession>A0ABV6U487</accession>
<organism evidence="1 2">
    <name type="scientific">Sphaerimonospora cavernae</name>
    <dbReference type="NCBI Taxonomy" id="1740611"/>
    <lineage>
        <taxon>Bacteria</taxon>
        <taxon>Bacillati</taxon>
        <taxon>Actinomycetota</taxon>
        <taxon>Actinomycetes</taxon>
        <taxon>Streptosporangiales</taxon>
        <taxon>Streptosporangiaceae</taxon>
        <taxon>Sphaerimonospora</taxon>
    </lineage>
</organism>
<dbReference type="EMBL" id="JBHMQT010000030">
    <property type="protein sequence ID" value="MFC0863267.1"/>
    <property type="molecule type" value="Genomic_DNA"/>
</dbReference>
<keyword evidence="2" id="KW-1185">Reference proteome</keyword>
<protein>
    <submittedName>
        <fullName evidence="1">Uncharacterized protein</fullName>
    </submittedName>
</protein>